<dbReference type="Proteomes" id="UP001558713">
    <property type="component" value="Unassembled WGS sequence"/>
</dbReference>
<gene>
    <name evidence="1" type="ORF">V5N11_007211</name>
</gene>
<accession>A0ABD0ZZK1</accession>
<dbReference type="EMBL" id="JBANAX010000634">
    <property type="protein sequence ID" value="KAL1200002.1"/>
    <property type="molecule type" value="Genomic_DNA"/>
</dbReference>
<keyword evidence="2" id="KW-1185">Reference proteome</keyword>
<reference evidence="1 2" key="1">
    <citation type="submission" date="2024-04" db="EMBL/GenBank/DDBJ databases">
        <title>Genome assembly C_amara_ONT_v2.</title>
        <authorList>
            <person name="Yant L."/>
            <person name="Moore C."/>
            <person name="Slenker M."/>
        </authorList>
    </citation>
    <scope>NUCLEOTIDE SEQUENCE [LARGE SCALE GENOMIC DNA]</scope>
    <source>
        <tissue evidence="1">Leaf</tissue>
    </source>
</reference>
<organism evidence="1 2">
    <name type="scientific">Cardamine amara subsp. amara</name>
    <dbReference type="NCBI Taxonomy" id="228776"/>
    <lineage>
        <taxon>Eukaryota</taxon>
        <taxon>Viridiplantae</taxon>
        <taxon>Streptophyta</taxon>
        <taxon>Embryophyta</taxon>
        <taxon>Tracheophyta</taxon>
        <taxon>Spermatophyta</taxon>
        <taxon>Magnoliopsida</taxon>
        <taxon>eudicotyledons</taxon>
        <taxon>Gunneridae</taxon>
        <taxon>Pentapetalae</taxon>
        <taxon>rosids</taxon>
        <taxon>malvids</taxon>
        <taxon>Brassicales</taxon>
        <taxon>Brassicaceae</taxon>
        <taxon>Cardamineae</taxon>
        <taxon>Cardamine</taxon>
    </lineage>
</organism>
<dbReference type="AlphaFoldDB" id="A0ABD0ZZK1"/>
<sequence length="199" mass="23069">MFDKRWTSKSEVEEVIRESWCRGDRDVGYPLFERIADCQRALSKWKRKSNTNSNTLIKGLRERLENEGNKLISDMRLMQLLKLELADAYRSEEVYWKQKTRENWLKDGDRNTKFFHGSVKRRRAQNTIPILINEEGVEQVAEGSKGEIAVEYFRNLFTSTKPAPALDLLDGMLPRVTSEMNDALIKQVTDGEIRQAAGV</sequence>
<evidence type="ECO:0000313" key="2">
    <source>
        <dbReference type="Proteomes" id="UP001558713"/>
    </source>
</evidence>
<proteinExistence type="predicted"/>
<protein>
    <submittedName>
        <fullName evidence="1">Uncharacterized protein</fullName>
    </submittedName>
</protein>
<name>A0ABD0ZZK1_CARAN</name>
<evidence type="ECO:0000313" key="1">
    <source>
        <dbReference type="EMBL" id="KAL1200002.1"/>
    </source>
</evidence>
<comment type="caution">
    <text evidence="1">The sequence shown here is derived from an EMBL/GenBank/DDBJ whole genome shotgun (WGS) entry which is preliminary data.</text>
</comment>